<sequence>MKYSDNLKLYVRRLKSPGIQEKICYVLDPREIREAGEEKLFYHEIDVQGSLERLDGNQWVLLLNLKTLLGLTCPVCNQEFSHAVQLTELYHLIHLEEVQSGVFDCGPLIRQELLLESNGFQECVKEGCPERKNIVQFLEDRKKIEGENPFKLL</sequence>
<evidence type="ECO:0000313" key="2">
    <source>
        <dbReference type="Proteomes" id="UP000008305"/>
    </source>
</evidence>
<accession>A0AA34RCB7</accession>
<evidence type="ECO:0000313" key="1">
    <source>
        <dbReference type="EMBL" id="AEB41105.1"/>
    </source>
</evidence>
<gene>
    <name evidence="1" type="ordered locus">G5S_0074</name>
</gene>
<reference evidence="1 2" key="1">
    <citation type="journal article" date="2011" name="J. Bacteriol.">
        <title>Genome sequence of the obligate intracellular animal pathogen Chlamydia pecorum E58.</title>
        <authorList>
            <person name="Mojica S."/>
            <person name="Huot Creasy H."/>
            <person name="Daugherty S."/>
            <person name="Read T.D."/>
            <person name="Kim T."/>
            <person name="Kaltenboeck B."/>
            <person name="Bavoil P."/>
            <person name="Myers G.S."/>
        </authorList>
    </citation>
    <scope>NUCLEOTIDE SEQUENCE [LARGE SCALE GENOMIC DNA]</scope>
    <source>
        <strain evidence="1 2">E58</strain>
    </source>
</reference>
<dbReference type="AlphaFoldDB" id="A0AA34RCB7"/>
<dbReference type="RefSeq" id="WP_013712184.1">
    <property type="nucleotide sequence ID" value="NC_015408.1"/>
</dbReference>
<organism evidence="1 2">
    <name type="scientific">Chlamydia pecorum (strain ATCC VR-628 / DSM 29919 / E58)</name>
    <name type="common">Chlamydophila pecorum</name>
    <dbReference type="NCBI Taxonomy" id="331635"/>
    <lineage>
        <taxon>Bacteria</taxon>
        <taxon>Pseudomonadati</taxon>
        <taxon>Chlamydiota</taxon>
        <taxon>Chlamydiia</taxon>
        <taxon>Chlamydiales</taxon>
        <taxon>Chlamydiaceae</taxon>
        <taxon>Chlamydia/Chlamydophila group</taxon>
        <taxon>Chlamydia</taxon>
    </lineage>
</organism>
<dbReference type="EMBL" id="CP002608">
    <property type="protein sequence ID" value="AEB41105.1"/>
    <property type="molecule type" value="Genomic_DNA"/>
</dbReference>
<name>A0AA34RCB7_CHLPE</name>
<dbReference type="Proteomes" id="UP000008305">
    <property type="component" value="Chromosome"/>
</dbReference>
<protein>
    <submittedName>
        <fullName evidence="1">Uncharacterized protein</fullName>
    </submittedName>
</protein>
<dbReference type="GeneID" id="99718137"/>
<dbReference type="KEGG" id="cpm:G5S_0074"/>
<proteinExistence type="predicted"/>
<keyword evidence="2" id="KW-1185">Reference proteome</keyword>